<dbReference type="CDD" id="cd05233">
    <property type="entry name" value="SDR_c"/>
    <property type="match status" value="1"/>
</dbReference>
<keyword evidence="2" id="KW-0560">Oxidoreductase</keyword>
<comment type="similarity">
    <text evidence="1">Belongs to the short-chain dehydrogenases/reductases (SDR) family.</text>
</comment>
<dbReference type="InterPro" id="IPR036291">
    <property type="entry name" value="NAD(P)-bd_dom_sf"/>
</dbReference>
<feature type="domain" description="Ketoreductase" evidence="4">
    <location>
        <begin position="48"/>
        <end position="229"/>
    </location>
</feature>
<organism evidence="5 6">
    <name type="scientific">Mesorhizobium prunaredense</name>
    <dbReference type="NCBI Taxonomy" id="1631249"/>
    <lineage>
        <taxon>Bacteria</taxon>
        <taxon>Pseudomonadati</taxon>
        <taxon>Pseudomonadota</taxon>
        <taxon>Alphaproteobacteria</taxon>
        <taxon>Hyphomicrobiales</taxon>
        <taxon>Phyllobacteriaceae</taxon>
        <taxon>Mesorhizobium</taxon>
    </lineage>
</organism>
<dbReference type="SUPFAM" id="SSF51735">
    <property type="entry name" value="NAD(P)-binding Rossmann-fold domains"/>
    <property type="match status" value="1"/>
</dbReference>
<evidence type="ECO:0000256" key="2">
    <source>
        <dbReference type="ARBA" id="ARBA00023002"/>
    </source>
</evidence>
<dbReference type="PRINTS" id="PR00081">
    <property type="entry name" value="GDHRDH"/>
</dbReference>
<sequence length="293" mass="30290">MSTARSYEEQESPGGIDVPATTTAPVTSTPVTSTLVTPTLVIPDLAGKAVLITGASTGIGAALALAYAAQKCRVALHYNSSGAAAENLAKTIRNGGGEVFPVQGDFSIAAEVERVVEDSAQHFGRLDGLVNNAGGMLGRVPYAELTEAHYDAVMDLNARSVLTASRQAMPWLKRQGGFIVNTSSIAARNGAGGGAGLYGSAKAFVSNVTRGMAKELIGFNIRVNAVAPGTIATAFHERYSTEEHMRAMVATIPQGRAGTPEDCVGAYLFLSSALLSGYITGQVIEVNGGQLMP</sequence>
<gene>
    <name evidence="5" type="ORF">BQ8794_30285</name>
</gene>
<dbReference type="GO" id="GO:0016491">
    <property type="term" value="F:oxidoreductase activity"/>
    <property type="evidence" value="ECO:0007669"/>
    <property type="project" value="UniProtKB-KW"/>
</dbReference>
<reference evidence="6" key="1">
    <citation type="submission" date="2017-01" db="EMBL/GenBank/DDBJ databases">
        <authorList>
            <person name="Brunel B."/>
        </authorList>
    </citation>
    <scope>NUCLEOTIDE SEQUENCE [LARGE SCALE GENOMIC DNA]</scope>
</reference>
<evidence type="ECO:0000259" key="4">
    <source>
        <dbReference type="SMART" id="SM00822"/>
    </source>
</evidence>
<dbReference type="FunFam" id="3.40.50.720:FF:000084">
    <property type="entry name" value="Short-chain dehydrogenase reductase"/>
    <property type="match status" value="1"/>
</dbReference>
<dbReference type="AlphaFoldDB" id="A0A1R3VA85"/>
<dbReference type="InterPro" id="IPR057326">
    <property type="entry name" value="KR_dom"/>
</dbReference>
<dbReference type="PANTHER" id="PTHR43639:SF1">
    <property type="entry name" value="SHORT-CHAIN DEHYDROGENASE_REDUCTASE FAMILY PROTEIN"/>
    <property type="match status" value="1"/>
</dbReference>
<dbReference type="SMART" id="SM00822">
    <property type="entry name" value="PKS_KR"/>
    <property type="match status" value="1"/>
</dbReference>
<feature type="region of interest" description="Disordered" evidence="3">
    <location>
        <begin position="1"/>
        <end position="29"/>
    </location>
</feature>
<evidence type="ECO:0000313" key="6">
    <source>
        <dbReference type="Proteomes" id="UP000188388"/>
    </source>
</evidence>
<dbReference type="Pfam" id="PF13561">
    <property type="entry name" value="adh_short_C2"/>
    <property type="match status" value="1"/>
</dbReference>
<dbReference type="Proteomes" id="UP000188388">
    <property type="component" value="Unassembled WGS sequence"/>
</dbReference>
<dbReference type="STRING" id="1631249.BQ8794_30285"/>
<dbReference type="PANTHER" id="PTHR43639">
    <property type="entry name" value="OXIDOREDUCTASE, SHORT-CHAIN DEHYDROGENASE/REDUCTASE FAMILY (AFU_ORTHOLOGUE AFUA_5G02870)"/>
    <property type="match status" value="1"/>
</dbReference>
<dbReference type="EMBL" id="FTPD01000023">
    <property type="protein sequence ID" value="SIT56836.1"/>
    <property type="molecule type" value="Genomic_DNA"/>
</dbReference>
<evidence type="ECO:0000313" key="5">
    <source>
        <dbReference type="EMBL" id="SIT56836.1"/>
    </source>
</evidence>
<dbReference type="PRINTS" id="PR00080">
    <property type="entry name" value="SDRFAMILY"/>
</dbReference>
<evidence type="ECO:0000256" key="1">
    <source>
        <dbReference type="ARBA" id="ARBA00006484"/>
    </source>
</evidence>
<proteinExistence type="inferred from homology"/>
<name>A0A1R3VA85_9HYPH</name>
<dbReference type="InterPro" id="IPR020904">
    <property type="entry name" value="Sc_DH/Rdtase_CS"/>
</dbReference>
<keyword evidence="6" id="KW-1185">Reference proteome</keyword>
<dbReference type="Gene3D" id="3.40.50.720">
    <property type="entry name" value="NAD(P)-binding Rossmann-like Domain"/>
    <property type="match status" value="1"/>
</dbReference>
<dbReference type="InterPro" id="IPR002347">
    <property type="entry name" value="SDR_fam"/>
</dbReference>
<dbReference type="PROSITE" id="PS00061">
    <property type="entry name" value="ADH_SHORT"/>
    <property type="match status" value="1"/>
</dbReference>
<protein>
    <submittedName>
        <fullName evidence="5">Oxidoreductase</fullName>
    </submittedName>
</protein>
<accession>A0A1R3VA85</accession>
<feature type="compositionally biased region" description="Low complexity" evidence="3">
    <location>
        <begin position="18"/>
        <end position="29"/>
    </location>
</feature>
<evidence type="ECO:0000256" key="3">
    <source>
        <dbReference type="SAM" id="MobiDB-lite"/>
    </source>
</evidence>